<keyword evidence="2" id="KW-1185">Reference proteome</keyword>
<name>A0ACC1IIL4_9FUNG</name>
<accession>A0ACC1IIL4</accession>
<reference evidence="1" key="1">
    <citation type="submission" date="2022-07" db="EMBL/GenBank/DDBJ databases">
        <title>Phylogenomic reconstructions and comparative analyses of Kickxellomycotina fungi.</title>
        <authorList>
            <person name="Reynolds N.K."/>
            <person name="Stajich J.E."/>
            <person name="Barry K."/>
            <person name="Grigoriev I.V."/>
            <person name="Crous P."/>
            <person name="Smith M.E."/>
        </authorList>
    </citation>
    <scope>NUCLEOTIDE SEQUENCE</scope>
    <source>
        <strain evidence="1">Benny 63K</strain>
    </source>
</reference>
<evidence type="ECO:0000313" key="1">
    <source>
        <dbReference type="EMBL" id="KAJ1896082.1"/>
    </source>
</evidence>
<proteinExistence type="predicted"/>
<protein>
    <submittedName>
        <fullName evidence="1">Uncharacterized protein</fullName>
    </submittedName>
</protein>
<feature type="non-terminal residue" evidence="1">
    <location>
        <position position="668"/>
    </location>
</feature>
<gene>
    <name evidence="1" type="ORF">LPJ66_004209</name>
</gene>
<sequence length="668" mass="73722">MEPVTHSRIQTNRLIHTADGTIDSHHVDLPGPTTTNTTIISSSATEPLLPASMAPEQTEKATSQQYTVNLLLFRRLRRIAHVLHQSSGRIALRCLLLLSAKLASEGVFYYSGKLPSEFYRVLGDRDRSAFFPLLVRCFLIVALAGACQAALALLSGLLGVHMRVALTAYTHRRYVSAGVLYPVVSRGLVDNPDQRVTQDIERLTGSLATILPELLIAPFLIAYYTVKCWAMSGVIGPLSIYFYFVLGVLISRCAMPPVIRQVYLLERAEGDFRFAHLRMAEFAESIAFFSGESREQQAIDANLHAVVTVQRRLLGSQFWLSMVTQVFSYLGSTVSYVIIAIPIFMGRYDDKSGSEMSGIISLNAFVSLYLIYRFSVVIEQTRKLTDVAGFTARIVQLWEEIDGMDDNRYVPPPPMRMENGEEYGQSQQQQQLIADSLTVCTPGGIPLVRDLNLVIRPGESLIITGANGVGKTSLLRALCGLWRPSHGCVQLPYRANSTGTSSSFSSSPAVFFLPQTPYIIAGSLRAQITYPCTTTFSSSSNNNNNDSSSEYSNALCSDADITQLLSLINLTHIVDTLKQAVAAAAAGNNYTDKSIFDCEFPVQFWLKALSPGEQQKMSLGRVFWCKPLFAVLDECTSSLDIHAEEEVYRLLVGNGVTLVSVGHREELW</sequence>
<dbReference type="Proteomes" id="UP001150581">
    <property type="component" value="Unassembled WGS sequence"/>
</dbReference>
<organism evidence="1 2">
    <name type="scientific">Kickxella alabastrina</name>
    <dbReference type="NCBI Taxonomy" id="61397"/>
    <lineage>
        <taxon>Eukaryota</taxon>
        <taxon>Fungi</taxon>
        <taxon>Fungi incertae sedis</taxon>
        <taxon>Zoopagomycota</taxon>
        <taxon>Kickxellomycotina</taxon>
        <taxon>Kickxellomycetes</taxon>
        <taxon>Kickxellales</taxon>
        <taxon>Kickxellaceae</taxon>
        <taxon>Kickxella</taxon>
    </lineage>
</organism>
<dbReference type="EMBL" id="JANBPG010000489">
    <property type="protein sequence ID" value="KAJ1896082.1"/>
    <property type="molecule type" value="Genomic_DNA"/>
</dbReference>
<comment type="caution">
    <text evidence="1">The sequence shown here is derived from an EMBL/GenBank/DDBJ whole genome shotgun (WGS) entry which is preliminary data.</text>
</comment>
<evidence type="ECO:0000313" key="2">
    <source>
        <dbReference type="Proteomes" id="UP001150581"/>
    </source>
</evidence>